<comment type="caution">
    <text evidence="2">The sequence shown here is derived from an EMBL/GenBank/DDBJ whole genome shotgun (WGS) entry which is preliminary data.</text>
</comment>
<organism evidence="2 3">
    <name type="scientific">Herpetosiphon gulosus</name>
    <dbReference type="NCBI Taxonomy" id="1973496"/>
    <lineage>
        <taxon>Bacteria</taxon>
        <taxon>Bacillati</taxon>
        <taxon>Chloroflexota</taxon>
        <taxon>Chloroflexia</taxon>
        <taxon>Herpetosiphonales</taxon>
        <taxon>Herpetosiphonaceae</taxon>
        <taxon>Herpetosiphon</taxon>
    </lineage>
</organism>
<dbReference type="InterPro" id="IPR019012">
    <property type="entry name" value="RNA_cap_Gua-N2-MeTrfase"/>
</dbReference>
<dbReference type="EMBL" id="BAABRU010000013">
    <property type="protein sequence ID" value="GAA5529739.1"/>
    <property type="molecule type" value="Genomic_DNA"/>
</dbReference>
<dbReference type="InterPro" id="IPR041497">
    <property type="entry name" value="Thump-like"/>
</dbReference>
<dbReference type="PANTHER" id="PTHR14741:SF32">
    <property type="entry name" value="TRIMETHYLGUANOSINE SYNTHASE"/>
    <property type="match status" value="1"/>
</dbReference>
<evidence type="ECO:0000313" key="2">
    <source>
        <dbReference type="EMBL" id="GAA5529739.1"/>
    </source>
</evidence>
<dbReference type="RefSeq" id="WP_345723336.1">
    <property type="nucleotide sequence ID" value="NZ_BAABRU010000013.1"/>
</dbReference>
<dbReference type="SUPFAM" id="SSF53335">
    <property type="entry name" value="S-adenosyl-L-methionine-dependent methyltransferases"/>
    <property type="match status" value="1"/>
</dbReference>
<dbReference type="Gene3D" id="3.40.50.150">
    <property type="entry name" value="Vaccinia Virus protein VP39"/>
    <property type="match status" value="1"/>
</dbReference>
<dbReference type="CDD" id="cd02440">
    <property type="entry name" value="AdoMet_MTases"/>
    <property type="match status" value="1"/>
</dbReference>
<dbReference type="Proteomes" id="UP001428290">
    <property type="component" value="Unassembled WGS sequence"/>
</dbReference>
<feature type="domain" description="THUMP-like" evidence="1">
    <location>
        <begin position="320"/>
        <end position="389"/>
    </location>
</feature>
<accession>A0ABP9X2Z1</accession>
<protein>
    <recommendedName>
        <fullName evidence="1">THUMP-like domain-containing protein</fullName>
    </recommendedName>
</protein>
<keyword evidence="3" id="KW-1185">Reference proteome</keyword>
<dbReference type="InterPro" id="IPR029063">
    <property type="entry name" value="SAM-dependent_MTases_sf"/>
</dbReference>
<gene>
    <name evidence="2" type="ORF">Hgul01_03553</name>
</gene>
<dbReference type="Pfam" id="PF09445">
    <property type="entry name" value="Methyltransf_15"/>
    <property type="match status" value="1"/>
</dbReference>
<evidence type="ECO:0000313" key="3">
    <source>
        <dbReference type="Proteomes" id="UP001428290"/>
    </source>
</evidence>
<proteinExistence type="predicted"/>
<name>A0ABP9X2Z1_9CHLR</name>
<dbReference type="Pfam" id="PF18096">
    <property type="entry name" value="Thump_like"/>
    <property type="match status" value="1"/>
</dbReference>
<reference evidence="2 3" key="1">
    <citation type="submission" date="2024-02" db="EMBL/GenBank/DDBJ databases">
        <title>Herpetosiphon gulosus NBRC 112829.</title>
        <authorList>
            <person name="Ichikawa N."/>
            <person name="Katano-Makiyama Y."/>
            <person name="Hidaka K."/>
        </authorList>
    </citation>
    <scope>NUCLEOTIDE SEQUENCE [LARGE SCALE GENOMIC DNA]</scope>
    <source>
        <strain evidence="2 3">NBRC 112829</strain>
    </source>
</reference>
<sequence length="392" mass="43445">MEIEGFRWLLSDAGQQLLAELSNDRDLNEANFLRYTTKLRKHYPAEAVTAALETSLLRRAAQAKFPQASQLYFTREALEQATPWLVANYRQRHFAAGSRLVDLGCSIGGDALALAQSCSVLAIDRDPLRLALLEANAQALGLSHQIIIQAADFTTLEFAGYAGLFIDPARRSNGKRIWDVEHYQPPLSTLERWRGQVPIHGAKVAPGIPDEAVPAGYDLEFISLDGDLREASLWWQAGQVGGQRKAVVLSSAGAEHSLIADPSQAAAALSEPLAYLYEPDPAVIRAHAVADIANQLNLTQFDPSIAYLTSDCLVQSPFLRVWQIEQWLPFNLKALRQILQEREIGRVTVKKRGSPITPEELSKQLRLKGRYEQTLVLTKLQGQPIVLLVKLL</sequence>
<evidence type="ECO:0000259" key="1">
    <source>
        <dbReference type="Pfam" id="PF18096"/>
    </source>
</evidence>
<dbReference type="PANTHER" id="PTHR14741">
    <property type="entry name" value="S-ADENOSYLMETHIONINE-DEPENDENT METHYLTRANSFERASE RELATED"/>
    <property type="match status" value="1"/>
</dbReference>